<accession>A0AA38NKX5</accession>
<evidence type="ECO:0000313" key="2">
    <source>
        <dbReference type="EMBL" id="KAJ3783304.1"/>
    </source>
</evidence>
<sequence>MECGICLHPKPMPNKSNAEVACNAHVHLDEALLLPLLPVMVETTDVVGVEHNPSQWFANASSFQLHQPTFNYNVSTSQPGSVPGPSTALSPSSANRSTRTQFPNESELYSRLLLLRRRGYPLWIPAPSQPIPEEFKKQGIRIGDV</sequence>
<feature type="compositionally biased region" description="Polar residues" evidence="1">
    <location>
        <begin position="87"/>
        <end position="102"/>
    </location>
</feature>
<protein>
    <submittedName>
        <fullName evidence="2">Uncharacterized protein</fullName>
    </submittedName>
</protein>
<dbReference type="Proteomes" id="UP001163798">
    <property type="component" value="Unassembled WGS sequence"/>
</dbReference>
<proteinExistence type="predicted"/>
<evidence type="ECO:0000256" key="1">
    <source>
        <dbReference type="SAM" id="MobiDB-lite"/>
    </source>
</evidence>
<keyword evidence="3" id="KW-1185">Reference proteome</keyword>
<dbReference type="EMBL" id="MU793426">
    <property type="protein sequence ID" value="KAJ3783304.1"/>
    <property type="molecule type" value="Genomic_DNA"/>
</dbReference>
<name>A0AA38NKX5_9AGAR</name>
<reference evidence="2" key="1">
    <citation type="submission" date="2022-08" db="EMBL/GenBank/DDBJ databases">
        <authorList>
            <consortium name="DOE Joint Genome Institute"/>
            <person name="Min B."/>
            <person name="Riley R."/>
            <person name="Sierra-Patev S."/>
            <person name="Naranjo-Ortiz M."/>
            <person name="Looney B."/>
            <person name="Konkel Z."/>
            <person name="Slot J.C."/>
            <person name="Sakamoto Y."/>
            <person name="Steenwyk J.L."/>
            <person name="Rokas A."/>
            <person name="Carro J."/>
            <person name="Camarero S."/>
            <person name="Ferreira P."/>
            <person name="Molpeceres G."/>
            <person name="Ruiz-Duenas F.J."/>
            <person name="Serrano A."/>
            <person name="Henrissat B."/>
            <person name="Drula E."/>
            <person name="Hughes K.W."/>
            <person name="Mata J.L."/>
            <person name="Ishikawa N.K."/>
            <person name="Vargas-Isla R."/>
            <person name="Ushijima S."/>
            <person name="Smith C.A."/>
            <person name="Ahrendt S."/>
            <person name="Andreopoulos W."/>
            <person name="He G."/>
            <person name="Labutti K."/>
            <person name="Lipzen A."/>
            <person name="Ng V."/>
            <person name="Sandor L."/>
            <person name="Barry K."/>
            <person name="Martinez A.T."/>
            <person name="Xiao Y."/>
            <person name="Gibbons J.G."/>
            <person name="Terashima K."/>
            <person name="Hibbett D.S."/>
            <person name="Grigoriev I.V."/>
        </authorList>
    </citation>
    <scope>NUCLEOTIDE SEQUENCE</scope>
    <source>
        <strain evidence="2">TFB10291</strain>
    </source>
</reference>
<feature type="region of interest" description="Disordered" evidence="1">
    <location>
        <begin position="75"/>
        <end position="102"/>
    </location>
</feature>
<gene>
    <name evidence="2" type="ORF">GGU10DRAFT_56992</name>
</gene>
<evidence type="ECO:0000313" key="3">
    <source>
        <dbReference type="Proteomes" id="UP001163798"/>
    </source>
</evidence>
<organism evidence="2 3">
    <name type="scientific">Lentinula aff. detonsa</name>
    <dbReference type="NCBI Taxonomy" id="2804958"/>
    <lineage>
        <taxon>Eukaryota</taxon>
        <taxon>Fungi</taxon>
        <taxon>Dikarya</taxon>
        <taxon>Basidiomycota</taxon>
        <taxon>Agaricomycotina</taxon>
        <taxon>Agaricomycetes</taxon>
        <taxon>Agaricomycetidae</taxon>
        <taxon>Agaricales</taxon>
        <taxon>Marasmiineae</taxon>
        <taxon>Omphalotaceae</taxon>
        <taxon>Lentinula</taxon>
    </lineage>
</organism>
<comment type="caution">
    <text evidence="2">The sequence shown here is derived from an EMBL/GenBank/DDBJ whole genome shotgun (WGS) entry which is preliminary data.</text>
</comment>
<dbReference type="AlphaFoldDB" id="A0AA38NKX5"/>